<proteinExistence type="inferred from homology"/>
<dbReference type="Proteomes" id="UP000287033">
    <property type="component" value="Unassembled WGS sequence"/>
</dbReference>
<evidence type="ECO:0000313" key="12">
    <source>
        <dbReference type="Proteomes" id="UP000287033"/>
    </source>
</evidence>
<organism evidence="11 12">
    <name type="scientific">Chiloscyllium punctatum</name>
    <name type="common">Brownbanded bambooshark</name>
    <name type="synonym">Hemiscyllium punctatum</name>
    <dbReference type="NCBI Taxonomy" id="137246"/>
    <lineage>
        <taxon>Eukaryota</taxon>
        <taxon>Metazoa</taxon>
        <taxon>Chordata</taxon>
        <taxon>Craniata</taxon>
        <taxon>Vertebrata</taxon>
        <taxon>Chondrichthyes</taxon>
        <taxon>Elasmobranchii</taxon>
        <taxon>Galeomorphii</taxon>
        <taxon>Galeoidea</taxon>
        <taxon>Orectolobiformes</taxon>
        <taxon>Hemiscylliidae</taxon>
        <taxon>Chiloscyllium</taxon>
    </lineage>
</organism>
<name>A0A401U1G3_CHIPU</name>
<evidence type="ECO:0000256" key="1">
    <source>
        <dbReference type="ARBA" id="ARBA00001974"/>
    </source>
</evidence>
<dbReference type="InterPro" id="IPR025700">
    <property type="entry name" value="Lys/Orn_oxygenase"/>
</dbReference>
<evidence type="ECO:0000256" key="10">
    <source>
        <dbReference type="ARBA" id="ARBA00049248"/>
    </source>
</evidence>
<evidence type="ECO:0000256" key="2">
    <source>
        <dbReference type="ARBA" id="ARBA00004924"/>
    </source>
</evidence>
<comment type="caution">
    <text evidence="11">The sequence shown here is derived from an EMBL/GenBank/DDBJ whole genome shotgun (WGS) entry which is preliminary data.</text>
</comment>
<sequence>MHKLRTPKSLPGPELGLPGLGFQAWYEARHGAAAYDALDRIPRLDWAAYLDWYRKVTGGAVRYGTRLVRIEPADGHLRLHLERNGAAVIESTRKLVLATGFAGSGGASVPEVLQELPKRFYAHTSEAIDFRSLRGRSIAVIGSAASAFDAAAVALEAGARDVHLFARRETLASLPVIRIRGYPGAY</sequence>
<protein>
    <recommendedName>
        <fullName evidence="4">L-ornithine N(5)-monooxygenase [NAD(P)H]</fullName>
        <ecNumber evidence="4">1.14.13.196</ecNumber>
    </recommendedName>
</protein>
<evidence type="ECO:0000256" key="9">
    <source>
        <dbReference type="ARBA" id="ARBA00047598"/>
    </source>
</evidence>
<evidence type="ECO:0000256" key="4">
    <source>
        <dbReference type="ARBA" id="ARBA00012881"/>
    </source>
</evidence>
<dbReference type="Gene3D" id="3.50.50.60">
    <property type="entry name" value="FAD/NAD(P)-binding domain"/>
    <property type="match status" value="1"/>
</dbReference>
<comment type="catalytic activity">
    <reaction evidence="9">
        <text>L-ornithine + NADPH + O2 = N(5)-hydroxy-L-ornithine + NADP(+) + H2O</text>
        <dbReference type="Rhea" id="RHEA:41508"/>
        <dbReference type="ChEBI" id="CHEBI:15377"/>
        <dbReference type="ChEBI" id="CHEBI:15379"/>
        <dbReference type="ChEBI" id="CHEBI:46911"/>
        <dbReference type="ChEBI" id="CHEBI:57783"/>
        <dbReference type="ChEBI" id="CHEBI:58349"/>
        <dbReference type="ChEBI" id="CHEBI:78275"/>
        <dbReference type="EC" id="1.14.13.196"/>
    </reaction>
</comment>
<accession>A0A401U1G3</accession>
<evidence type="ECO:0000256" key="8">
    <source>
        <dbReference type="ARBA" id="ARBA00023002"/>
    </source>
</evidence>
<evidence type="ECO:0000256" key="6">
    <source>
        <dbReference type="ARBA" id="ARBA00022827"/>
    </source>
</evidence>
<evidence type="ECO:0000256" key="7">
    <source>
        <dbReference type="ARBA" id="ARBA00022857"/>
    </source>
</evidence>
<dbReference type="AlphaFoldDB" id="A0A401U1G3"/>
<dbReference type="OrthoDB" id="1716816at2759"/>
<feature type="non-terminal residue" evidence="11">
    <location>
        <position position="186"/>
    </location>
</feature>
<comment type="similarity">
    <text evidence="3">Belongs to the lysine N(6)-hydroxylase/L-ornithine N(5)-oxygenase family.</text>
</comment>
<keyword evidence="12" id="KW-1185">Reference proteome</keyword>
<evidence type="ECO:0000256" key="3">
    <source>
        <dbReference type="ARBA" id="ARBA00007588"/>
    </source>
</evidence>
<comment type="pathway">
    <text evidence="2">Siderophore biosynthesis.</text>
</comment>
<dbReference type="EC" id="1.14.13.196" evidence="4"/>
<keyword evidence="8" id="KW-0560">Oxidoreductase</keyword>
<dbReference type="Pfam" id="PF13434">
    <property type="entry name" value="Lys_Orn_oxgnase"/>
    <property type="match status" value="1"/>
</dbReference>
<keyword evidence="6" id="KW-0274">FAD</keyword>
<evidence type="ECO:0000313" key="11">
    <source>
        <dbReference type="EMBL" id="GCC48722.1"/>
    </source>
</evidence>
<dbReference type="STRING" id="137246.A0A401U1G3"/>
<comment type="cofactor">
    <cofactor evidence="1">
        <name>FAD</name>
        <dbReference type="ChEBI" id="CHEBI:57692"/>
    </cofactor>
</comment>
<dbReference type="GO" id="GO:0016491">
    <property type="term" value="F:oxidoreductase activity"/>
    <property type="evidence" value="ECO:0007669"/>
    <property type="project" value="UniProtKB-KW"/>
</dbReference>
<gene>
    <name evidence="11" type="ORF">chiPu_0032650</name>
</gene>
<dbReference type="EMBL" id="BEZZ01242263">
    <property type="protein sequence ID" value="GCC48722.1"/>
    <property type="molecule type" value="Genomic_DNA"/>
</dbReference>
<reference evidence="11 12" key="1">
    <citation type="journal article" date="2018" name="Nat. Ecol. Evol.">
        <title>Shark genomes provide insights into elasmobranch evolution and the origin of vertebrates.</title>
        <authorList>
            <person name="Hara Y"/>
            <person name="Yamaguchi K"/>
            <person name="Onimaru K"/>
            <person name="Kadota M"/>
            <person name="Koyanagi M"/>
            <person name="Keeley SD"/>
            <person name="Tatsumi K"/>
            <person name="Tanaka K"/>
            <person name="Motone F"/>
            <person name="Kageyama Y"/>
            <person name="Nozu R"/>
            <person name="Adachi N"/>
            <person name="Nishimura O"/>
            <person name="Nakagawa R"/>
            <person name="Tanegashima C"/>
            <person name="Kiyatake I"/>
            <person name="Matsumoto R"/>
            <person name="Murakumo K"/>
            <person name="Nishida K"/>
            <person name="Terakita A"/>
            <person name="Kuratani S"/>
            <person name="Sato K"/>
            <person name="Hyodo S Kuraku.S."/>
        </authorList>
    </citation>
    <scope>NUCLEOTIDE SEQUENCE [LARGE SCALE GENOMIC DNA]</scope>
</reference>
<dbReference type="InterPro" id="IPR036188">
    <property type="entry name" value="FAD/NAD-bd_sf"/>
</dbReference>
<evidence type="ECO:0000256" key="5">
    <source>
        <dbReference type="ARBA" id="ARBA00022630"/>
    </source>
</evidence>
<comment type="catalytic activity">
    <reaction evidence="10">
        <text>L-ornithine + NADH + O2 = N(5)-hydroxy-L-ornithine + NAD(+) + H2O</text>
        <dbReference type="Rhea" id="RHEA:41512"/>
        <dbReference type="ChEBI" id="CHEBI:15377"/>
        <dbReference type="ChEBI" id="CHEBI:15379"/>
        <dbReference type="ChEBI" id="CHEBI:46911"/>
        <dbReference type="ChEBI" id="CHEBI:57540"/>
        <dbReference type="ChEBI" id="CHEBI:57945"/>
        <dbReference type="ChEBI" id="CHEBI:78275"/>
        <dbReference type="EC" id="1.14.13.196"/>
    </reaction>
</comment>
<keyword evidence="7" id="KW-0521">NADP</keyword>
<dbReference type="SUPFAM" id="SSF51905">
    <property type="entry name" value="FAD/NAD(P)-binding domain"/>
    <property type="match status" value="1"/>
</dbReference>
<keyword evidence="5" id="KW-0285">Flavoprotein</keyword>